<dbReference type="PANTHER" id="PTHR42776">
    <property type="entry name" value="SERINE PEPTIDASE S9 FAMILY MEMBER"/>
    <property type="match status" value="1"/>
</dbReference>
<comment type="caution">
    <text evidence="3">The sequence shown here is derived from an EMBL/GenBank/DDBJ whole genome shotgun (WGS) entry which is preliminary data.</text>
</comment>
<dbReference type="Pfam" id="PF00326">
    <property type="entry name" value="Peptidase_S9"/>
    <property type="match status" value="1"/>
</dbReference>
<dbReference type="AlphaFoldDB" id="I8AJ72"/>
<dbReference type="InterPro" id="IPR029058">
    <property type="entry name" value="AB_hydrolase_fold"/>
</dbReference>
<keyword evidence="1" id="KW-0378">Hydrolase</keyword>
<dbReference type="Proteomes" id="UP000004080">
    <property type="component" value="Unassembled WGS sequence"/>
</dbReference>
<organism evidence="3 4">
    <name type="scientific">Fictibacillus macauensis ZFHKF-1</name>
    <dbReference type="NCBI Taxonomy" id="1196324"/>
    <lineage>
        <taxon>Bacteria</taxon>
        <taxon>Bacillati</taxon>
        <taxon>Bacillota</taxon>
        <taxon>Bacilli</taxon>
        <taxon>Bacillales</taxon>
        <taxon>Fictibacillaceae</taxon>
        <taxon>Fictibacillus</taxon>
    </lineage>
</organism>
<proteinExistence type="predicted"/>
<evidence type="ECO:0000256" key="1">
    <source>
        <dbReference type="ARBA" id="ARBA00022801"/>
    </source>
</evidence>
<evidence type="ECO:0000313" key="4">
    <source>
        <dbReference type="Proteomes" id="UP000004080"/>
    </source>
</evidence>
<dbReference type="RefSeq" id="WP_007202064.1">
    <property type="nucleotide sequence ID" value="NZ_AKKV01000025.1"/>
</dbReference>
<dbReference type="GO" id="GO:0004252">
    <property type="term" value="F:serine-type endopeptidase activity"/>
    <property type="evidence" value="ECO:0007669"/>
    <property type="project" value="TreeGrafter"/>
</dbReference>
<dbReference type="EMBL" id="AKKV01000025">
    <property type="protein sequence ID" value="EIT85539.1"/>
    <property type="molecule type" value="Genomic_DNA"/>
</dbReference>
<protein>
    <submittedName>
        <fullName evidence="3">Putative peptidase ytmA</fullName>
    </submittedName>
</protein>
<dbReference type="PATRIC" id="fig|1196324.3.peg.2018"/>
<dbReference type="SUPFAM" id="SSF53474">
    <property type="entry name" value="alpha/beta-Hydrolases"/>
    <property type="match status" value="1"/>
</dbReference>
<name>I8AJ72_9BACL</name>
<gene>
    <name evidence="3" type="ORF">A374_09888</name>
</gene>
<evidence type="ECO:0000259" key="2">
    <source>
        <dbReference type="Pfam" id="PF00326"/>
    </source>
</evidence>
<keyword evidence="4" id="KW-1185">Reference proteome</keyword>
<dbReference type="GO" id="GO:0006508">
    <property type="term" value="P:proteolysis"/>
    <property type="evidence" value="ECO:0007669"/>
    <property type="project" value="InterPro"/>
</dbReference>
<dbReference type="OrthoDB" id="9812921at2"/>
<dbReference type="STRING" id="1196324.A374_09888"/>
<dbReference type="PANTHER" id="PTHR42776:SF27">
    <property type="entry name" value="DIPEPTIDYL PEPTIDASE FAMILY MEMBER 6"/>
    <property type="match status" value="1"/>
</dbReference>
<dbReference type="InterPro" id="IPR001375">
    <property type="entry name" value="Peptidase_S9_cat"/>
</dbReference>
<evidence type="ECO:0000313" key="3">
    <source>
        <dbReference type="EMBL" id="EIT85539.1"/>
    </source>
</evidence>
<dbReference type="eggNOG" id="COG1506">
    <property type="taxonomic scope" value="Bacteria"/>
</dbReference>
<reference evidence="3 4" key="1">
    <citation type="journal article" date="2012" name="J. Bacteriol.">
        <title>Genome of Bacillus macauensis ZFHKF-1, a Long-Chain-Forming Bacterium.</title>
        <authorList>
            <person name="Cai L."/>
            <person name="Zhang T."/>
        </authorList>
    </citation>
    <scope>NUCLEOTIDE SEQUENCE [LARGE SCALE GENOMIC DNA]</scope>
    <source>
        <strain evidence="3 4">ZFHKF-1</strain>
    </source>
</reference>
<dbReference type="Gene3D" id="3.40.50.1820">
    <property type="entry name" value="alpha/beta hydrolase"/>
    <property type="match status" value="1"/>
</dbReference>
<feature type="domain" description="Peptidase S9 prolyl oligopeptidase catalytic" evidence="2">
    <location>
        <begin position="71"/>
        <end position="261"/>
    </location>
</feature>
<accession>I8AJ72</accession>
<sequence length="269" mass="30418">MKIQGRHLISATRFPSPHPRITLFRITYRSEGLSVKGLLAVPDEDKKRPGLLYCRGGIKKVGMVRIARVIQLASNGFVVMAPFYRGNEGGEGNEDFCGEDVADATSAYELLRSLACVDESNLHIFGFSRGGPMAYFTALKHPDVSSVVIWGGVSDMTLTYEERVDLRRMMKRVIGGTPTKKEAAYRQRSPLYYSSAFEVPLLLIHGSKDKNVSVTHSLRLKEVLEAEGKHVESWFFPQYNHHVPPRENRIVTDAFCRWMKTQQEEKPDL</sequence>